<dbReference type="EMBL" id="JBHSQW010000023">
    <property type="protein sequence ID" value="MFC5994487.1"/>
    <property type="molecule type" value="Genomic_DNA"/>
</dbReference>
<proteinExistence type="predicted"/>
<accession>A0ABW1J1B4</accession>
<evidence type="ECO:0000313" key="1">
    <source>
        <dbReference type="EMBL" id="MFC5994487.1"/>
    </source>
</evidence>
<name>A0ABW1J1B4_9PSEU</name>
<protein>
    <recommendedName>
        <fullName evidence="3">Excisionase family DNA binding protein</fullName>
    </recommendedName>
</protein>
<evidence type="ECO:0000313" key="2">
    <source>
        <dbReference type="Proteomes" id="UP001596302"/>
    </source>
</evidence>
<sequence>MELTVADAAERLGVTTRQVQHLAARGDIQTVARGLVDATSVARHLAVHATVHRRAWAEMTAWAAVALLSGVAPEWLGASQVSRLRGRLRSLTAAQLVERARNRARVTRYVGHSRAGDRVAAELVAASRASASLGLADMSGVDGYLPVGDVAGLIRRHGLKRDEEGHVILRATSAAIELVEDLAQAGPILAALDLAESLDAREREIGRRVLDAGLGQLRA</sequence>
<reference evidence="2" key="1">
    <citation type="journal article" date="2019" name="Int. J. Syst. Evol. Microbiol.">
        <title>The Global Catalogue of Microorganisms (GCM) 10K type strain sequencing project: providing services to taxonomists for standard genome sequencing and annotation.</title>
        <authorList>
            <consortium name="The Broad Institute Genomics Platform"/>
            <consortium name="The Broad Institute Genome Sequencing Center for Infectious Disease"/>
            <person name="Wu L."/>
            <person name="Ma J."/>
        </authorList>
    </citation>
    <scope>NUCLEOTIDE SEQUENCE [LARGE SCALE GENOMIC DNA]</scope>
    <source>
        <strain evidence="2">CCM 8391</strain>
    </source>
</reference>
<comment type="caution">
    <text evidence="1">The sequence shown here is derived from an EMBL/GenBank/DDBJ whole genome shotgun (WGS) entry which is preliminary data.</text>
</comment>
<evidence type="ECO:0008006" key="3">
    <source>
        <dbReference type="Google" id="ProtNLM"/>
    </source>
</evidence>
<keyword evidence="2" id="KW-1185">Reference proteome</keyword>
<organism evidence="1 2">
    <name type="scientific">Pseudonocardia hispaniensis</name>
    <dbReference type="NCBI Taxonomy" id="904933"/>
    <lineage>
        <taxon>Bacteria</taxon>
        <taxon>Bacillati</taxon>
        <taxon>Actinomycetota</taxon>
        <taxon>Actinomycetes</taxon>
        <taxon>Pseudonocardiales</taxon>
        <taxon>Pseudonocardiaceae</taxon>
        <taxon>Pseudonocardia</taxon>
    </lineage>
</organism>
<dbReference type="Proteomes" id="UP001596302">
    <property type="component" value="Unassembled WGS sequence"/>
</dbReference>
<gene>
    <name evidence="1" type="ORF">ACFQE5_09720</name>
</gene>
<dbReference type="RefSeq" id="WP_379584518.1">
    <property type="nucleotide sequence ID" value="NZ_JBHSQW010000023.1"/>
</dbReference>